<accession>A0ABQ5FBY2</accession>
<protein>
    <submittedName>
        <fullName evidence="2">Uncharacterized protein</fullName>
    </submittedName>
</protein>
<gene>
    <name evidence="2" type="ORF">Tco_1004285</name>
</gene>
<dbReference type="Proteomes" id="UP001151760">
    <property type="component" value="Unassembled WGS sequence"/>
</dbReference>
<dbReference type="EMBL" id="BQNB010017227">
    <property type="protein sequence ID" value="GJT60752.1"/>
    <property type="molecule type" value="Genomic_DNA"/>
</dbReference>
<proteinExistence type="predicted"/>
<evidence type="ECO:0000256" key="1">
    <source>
        <dbReference type="SAM" id="MobiDB-lite"/>
    </source>
</evidence>
<sequence>MMRLFLSLFCNRTPRSNIKGYRLWKHAQIKEWNDYSSQVGSSSDSNYMMALYKAPKAVLTTWRLSDGSPLPLGQEIGLSIQLPFGVRPDLFNPRFPCFPQSSPQSSSSGGSIVQ</sequence>
<reference evidence="2" key="2">
    <citation type="submission" date="2022-01" db="EMBL/GenBank/DDBJ databases">
        <authorList>
            <person name="Yamashiro T."/>
            <person name="Shiraishi A."/>
            <person name="Satake H."/>
            <person name="Nakayama K."/>
        </authorList>
    </citation>
    <scope>NUCLEOTIDE SEQUENCE</scope>
</reference>
<reference evidence="2" key="1">
    <citation type="journal article" date="2022" name="Int. J. Mol. Sci.">
        <title>Draft Genome of Tanacetum Coccineum: Genomic Comparison of Closely Related Tanacetum-Family Plants.</title>
        <authorList>
            <person name="Yamashiro T."/>
            <person name="Shiraishi A."/>
            <person name="Nakayama K."/>
            <person name="Satake H."/>
        </authorList>
    </citation>
    <scope>NUCLEOTIDE SEQUENCE</scope>
</reference>
<comment type="caution">
    <text evidence="2">The sequence shown here is derived from an EMBL/GenBank/DDBJ whole genome shotgun (WGS) entry which is preliminary data.</text>
</comment>
<name>A0ABQ5FBY2_9ASTR</name>
<keyword evidence="3" id="KW-1185">Reference proteome</keyword>
<organism evidence="2 3">
    <name type="scientific">Tanacetum coccineum</name>
    <dbReference type="NCBI Taxonomy" id="301880"/>
    <lineage>
        <taxon>Eukaryota</taxon>
        <taxon>Viridiplantae</taxon>
        <taxon>Streptophyta</taxon>
        <taxon>Embryophyta</taxon>
        <taxon>Tracheophyta</taxon>
        <taxon>Spermatophyta</taxon>
        <taxon>Magnoliopsida</taxon>
        <taxon>eudicotyledons</taxon>
        <taxon>Gunneridae</taxon>
        <taxon>Pentapetalae</taxon>
        <taxon>asterids</taxon>
        <taxon>campanulids</taxon>
        <taxon>Asterales</taxon>
        <taxon>Asteraceae</taxon>
        <taxon>Asteroideae</taxon>
        <taxon>Anthemideae</taxon>
        <taxon>Anthemidinae</taxon>
        <taxon>Tanacetum</taxon>
    </lineage>
</organism>
<feature type="compositionally biased region" description="Low complexity" evidence="1">
    <location>
        <begin position="99"/>
        <end position="114"/>
    </location>
</feature>
<feature type="region of interest" description="Disordered" evidence="1">
    <location>
        <begin position="95"/>
        <end position="114"/>
    </location>
</feature>
<evidence type="ECO:0000313" key="2">
    <source>
        <dbReference type="EMBL" id="GJT60752.1"/>
    </source>
</evidence>
<evidence type="ECO:0000313" key="3">
    <source>
        <dbReference type="Proteomes" id="UP001151760"/>
    </source>
</evidence>